<dbReference type="PANTHER" id="PTHR45749">
    <property type="match status" value="1"/>
</dbReference>
<dbReference type="InterPro" id="IPR008906">
    <property type="entry name" value="HATC_C_dom"/>
</dbReference>
<proteinExistence type="predicted"/>
<dbReference type="EMBL" id="JACGWJ010000013">
    <property type="protein sequence ID" value="KAL0378483.1"/>
    <property type="molecule type" value="Genomic_DNA"/>
</dbReference>
<sequence length="374" mass="43079">MGASDVNDTCTKSANNLSEHANEEAGDSSEPSSLQNAFGSESINADEQPSSSVDIYDPRNWENLDNKSRDILIEKGPPKIESNLVFPLDKNSRHFSYAYYSRKLKNGESMERKWLVYSKHVDKVYCFYCKLFKSNNNISLLANDGLNDWKHLSERLGKHENSVEHMTNMKTWNELKIEGALAFFEGYRTTGFATSMNIAKKLAFVMDVELTFPVKRRILRKKQYDENTHDEDVQSPEVAFEYDYFNVITDMAIASLRNRFEDLKRFESIFGFLLDSKRLKLLDESELWQCCNTFHSTFSHGDKSDVDLNDLYSELRILQGTLPNKFMSAIDILEFVKTLDCFPNIFITCRILLPVPMTVASAERSFSKLKLLKT</sequence>
<name>A0AAW2RGC8_SESRA</name>
<dbReference type="PANTHER" id="PTHR45749:SF35">
    <property type="entry name" value="AC-LIKE TRANSPOSASE-RELATED"/>
    <property type="match status" value="1"/>
</dbReference>
<dbReference type="Pfam" id="PF05699">
    <property type="entry name" value="Dimer_Tnp_hAT"/>
    <property type="match status" value="1"/>
</dbReference>
<feature type="compositionally biased region" description="Polar residues" evidence="1">
    <location>
        <begin position="29"/>
        <end position="53"/>
    </location>
</feature>
<accession>A0AAW2RGC8</accession>
<gene>
    <name evidence="3" type="ORF">Sradi_3153800</name>
</gene>
<dbReference type="SMART" id="SM00597">
    <property type="entry name" value="ZnF_TTF"/>
    <property type="match status" value="1"/>
</dbReference>
<dbReference type="AlphaFoldDB" id="A0AAW2RGC8"/>
<comment type="caution">
    <text evidence="3">The sequence shown here is derived from an EMBL/GenBank/DDBJ whole genome shotgun (WGS) entry which is preliminary data.</text>
</comment>
<feature type="domain" description="TTF-type" evidence="2">
    <location>
        <begin position="99"/>
        <end position="184"/>
    </location>
</feature>
<evidence type="ECO:0000259" key="2">
    <source>
        <dbReference type="SMART" id="SM00597"/>
    </source>
</evidence>
<feature type="region of interest" description="Disordered" evidence="1">
    <location>
        <begin position="1"/>
        <end position="59"/>
    </location>
</feature>
<organism evidence="3">
    <name type="scientific">Sesamum radiatum</name>
    <name type="common">Black benniseed</name>
    <dbReference type="NCBI Taxonomy" id="300843"/>
    <lineage>
        <taxon>Eukaryota</taxon>
        <taxon>Viridiplantae</taxon>
        <taxon>Streptophyta</taxon>
        <taxon>Embryophyta</taxon>
        <taxon>Tracheophyta</taxon>
        <taxon>Spermatophyta</taxon>
        <taxon>Magnoliopsida</taxon>
        <taxon>eudicotyledons</taxon>
        <taxon>Gunneridae</taxon>
        <taxon>Pentapetalae</taxon>
        <taxon>asterids</taxon>
        <taxon>lamiids</taxon>
        <taxon>Lamiales</taxon>
        <taxon>Pedaliaceae</taxon>
        <taxon>Sesamum</taxon>
    </lineage>
</organism>
<feature type="compositionally biased region" description="Polar residues" evidence="1">
    <location>
        <begin position="1"/>
        <end position="19"/>
    </location>
</feature>
<evidence type="ECO:0000313" key="3">
    <source>
        <dbReference type="EMBL" id="KAL0378483.1"/>
    </source>
</evidence>
<reference evidence="3" key="1">
    <citation type="submission" date="2020-06" db="EMBL/GenBank/DDBJ databases">
        <authorList>
            <person name="Li T."/>
            <person name="Hu X."/>
            <person name="Zhang T."/>
            <person name="Song X."/>
            <person name="Zhang H."/>
            <person name="Dai N."/>
            <person name="Sheng W."/>
            <person name="Hou X."/>
            <person name="Wei L."/>
        </authorList>
    </citation>
    <scope>NUCLEOTIDE SEQUENCE</scope>
    <source>
        <strain evidence="3">G02</strain>
        <tissue evidence="3">Leaf</tissue>
    </source>
</reference>
<dbReference type="InterPro" id="IPR006580">
    <property type="entry name" value="Znf_TTF"/>
</dbReference>
<reference evidence="3" key="2">
    <citation type="journal article" date="2024" name="Plant">
        <title>Genomic evolution and insights into agronomic trait innovations of Sesamum species.</title>
        <authorList>
            <person name="Miao H."/>
            <person name="Wang L."/>
            <person name="Qu L."/>
            <person name="Liu H."/>
            <person name="Sun Y."/>
            <person name="Le M."/>
            <person name="Wang Q."/>
            <person name="Wei S."/>
            <person name="Zheng Y."/>
            <person name="Lin W."/>
            <person name="Duan Y."/>
            <person name="Cao H."/>
            <person name="Xiong S."/>
            <person name="Wang X."/>
            <person name="Wei L."/>
            <person name="Li C."/>
            <person name="Ma Q."/>
            <person name="Ju M."/>
            <person name="Zhao R."/>
            <person name="Li G."/>
            <person name="Mu C."/>
            <person name="Tian Q."/>
            <person name="Mei H."/>
            <person name="Zhang T."/>
            <person name="Gao T."/>
            <person name="Zhang H."/>
        </authorList>
    </citation>
    <scope>NUCLEOTIDE SEQUENCE</scope>
    <source>
        <strain evidence="3">G02</strain>
    </source>
</reference>
<dbReference type="GO" id="GO:0046983">
    <property type="term" value="F:protein dimerization activity"/>
    <property type="evidence" value="ECO:0007669"/>
    <property type="project" value="InterPro"/>
</dbReference>
<evidence type="ECO:0000256" key="1">
    <source>
        <dbReference type="SAM" id="MobiDB-lite"/>
    </source>
</evidence>
<protein>
    <recommendedName>
        <fullName evidence="2">TTF-type domain-containing protein</fullName>
    </recommendedName>
</protein>